<evidence type="ECO:0000259" key="5">
    <source>
        <dbReference type="PROSITE" id="PS50937"/>
    </source>
</evidence>
<dbReference type="PANTHER" id="PTHR30204">
    <property type="entry name" value="REDOX-CYCLING DRUG-SENSING TRANSCRIPTIONAL ACTIVATOR SOXR"/>
    <property type="match status" value="1"/>
</dbReference>
<gene>
    <name evidence="6" type="ORF">BST83_06720</name>
</gene>
<dbReference type="GO" id="GO:0003700">
    <property type="term" value="F:DNA-binding transcription factor activity"/>
    <property type="evidence" value="ECO:0007669"/>
    <property type="project" value="InterPro"/>
</dbReference>
<protein>
    <recommendedName>
        <fullName evidence="5">HTH merR-type domain-containing protein</fullName>
    </recommendedName>
</protein>
<keyword evidence="3" id="KW-0238">DNA-binding</keyword>
<dbReference type="EMBL" id="MQUA01000013">
    <property type="protein sequence ID" value="PQB08635.1"/>
    <property type="molecule type" value="Genomic_DNA"/>
</dbReference>
<dbReference type="SMART" id="SM00422">
    <property type="entry name" value="HTH_MERR"/>
    <property type="match status" value="1"/>
</dbReference>
<dbReference type="SUPFAM" id="SSF46955">
    <property type="entry name" value="Putative DNA-binding domain"/>
    <property type="match status" value="1"/>
</dbReference>
<evidence type="ECO:0000313" key="7">
    <source>
        <dbReference type="Proteomes" id="UP000239522"/>
    </source>
</evidence>
<dbReference type="InterPro" id="IPR047057">
    <property type="entry name" value="MerR_fam"/>
</dbReference>
<sequence length="128" mass="14948">MKIGEIAERTGVSRDAIRLYERLGLLNDVTRPHEYNNYKNYGIENVFRIHMIKEMQRIGLKLKECKGVMEALVNDEMDSNKRKLFISNKIVEVQNKITSLKQIKSFLQEHLNNDCAYNNESMISKLKG</sequence>
<dbReference type="Gene3D" id="1.10.1660.10">
    <property type="match status" value="1"/>
</dbReference>
<evidence type="ECO:0000256" key="3">
    <source>
        <dbReference type="ARBA" id="ARBA00023125"/>
    </source>
</evidence>
<feature type="domain" description="HTH merR-type" evidence="5">
    <location>
        <begin position="1"/>
        <end position="71"/>
    </location>
</feature>
<dbReference type="PANTHER" id="PTHR30204:SF69">
    <property type="entry name" value="MERR-FAMILY TRANSCRIPTIONAL REGULATOR"/>
    <property type="match status" value="1"/>
</dbReference>
<accession>A0A2S7L142</accession>
<reference evidence="6 7" key="1">
    <citation type="submission" date="2016-11" db="EMBL/GenBank/DDBJ databases">
        <title>Trade-off between light-utilization and light-protection in marine flavobacteria.</title>
        <authorList>
            <person name="Kumagai Y."/>
        </authorList>
    </citation>
    <scope>NUCLEOTIDE SEQUENCE [LARGE SCALE GENOMIC DNA]</scope>
    <source>
        <strain evidence="6 7">ATCC 700397</strain>
    </source>
</reference>
<dbReference type="InterPro" id="IPR009061">
    <property type="entry name" value="DNA-bd_dom_put_sf"/>
</dbReference>
<name>A0A2S7L142_9FLAO</name>
<organism evidence="6 7">
    <name type="scientific">Polaribacter filamentus</name>
    <dbReference type="NCBI Taxonomy" id="53483"/>
    <lineage>
        <taxon>Bacteria</taxon>
        <taxon>Pseudomonadati</taxon>
        <taxon>Bacteroidota</taxon>
        <taxon>Flavobacteriia</taxon>
        <taxon>Flavobacteriales</taxon>
        <taxon>Flavobacteriaceae</taxon>
    </lineage>
</organism>
<keyword evidence="2" id="KW-0805">Transcription regulation</keyword>
<comment type="caution">
    <text evidence="6">The sequence shown here is derived from an EMBL/GenBank/DDBJ whole genome shotgun (WGS) entry which is preliminary data.</text>
</comment>
<dbReference type="GO" id="GO:0003677">
    <property type="term" value="F:DNA binding"/>
    <property type="evidence" value="ECO:0007669"/>
    <property type="project" value="UniProtKB-KW"/>
</dbReference>
<dbReference type="Proteomes" id="UP000239522">
    <property type="component" value="Unassembled WGS sequence"/>
</dbReference>
<dbReference type="PROSITE" id="PS00552">
    <property type="entry name" value="HTH_MERR_1"/>
    <property type="match status" value="1"/>
</dbReference>
<keyword evidence="7" id="KW-1185">Reference proteome</keyword>
<dbReference type="RefSeq" id="WP_170062754.1">
    <property type="nucleotide sequence ID" value="NZ_MQUA01000013.1"/>
</dbReference>
<dbReference type="Pfam" id="PF13411">
    <property type="entry name" value="MerR_1"/>
    <property type="match status" value="1"/>
</dbReference>
<keyword evidence="4" id="KW-0804">Transcription</keyword>
<dbReference type="PROSITE" id="PS50937">
    <property type="entry name" value="HTH_MERR_2"/>
    <property type="match status" value="1"/>
</dbReference>
<dbReference type="PRINTS" id="PR00040">
    <property type="entry name" value="HTHMERR"/>
</dbReference>
<evidence type="ECO:0000256" key="1">
    <source>
        <dbReference type="ARBA" id="ARBA00022491"/>
    </source>
</evidence>
<keyword evidence="1" id="KW-0678">Repressor</keyword>
<evidence type="ECO:0000256" key="4">
    <source>
        <dbReference type="ARBA" id="ARBA00023163"/>
    </source>
</evidence>
<dbReference type="InterPro" id="IPR000551">
    <property type="entry name" value="MerR-type_HTH_dom"/>
</dbReference>
<evidence type="ECO:0000256" key="2">
    <source>
        <dbReference type="ARBA" id="ARBA00023015"/>
    </source>
</evidence>
<evidence type="ECO:0000313" key="6">
    <source>
        <dbReference type="EMBL" id="PQB08635.1"/>
    </source>
</evidence>
<proteinExistence type="predicted"/>
<dbReference type="AlphaFoldDB" id="A0A2S7L142"/>